<organism evidence="3 4">
    <name type="scientific">Mesorhizobium shonense</name>
    <dbReference type="NCBI Taxonomy" id="1209948"/>
    <lineage>
        <taxon>Bacteria</taxon>
        <taxon>Pseudomonadati</taxon>
        <taxon>Pseudomonadota</taxon>
        <taxon>Alphaproteobacteria</taxon>
        <taxon>Hyphomicrobiales</taxon>
        <taxon>Phyllobacteriaceae</taxon>
        <taxon>Mesorhizobium</taxon>
    </lineage>
</organism>
<evidence type="ECO:0000259" key="2">
    <source>
        <dbReference type="Pfam" id="PF02627"/>
    </source>
</evidence>
<dbReference type="NCBIfam" id="TIGR00778">
    <property type="entry name" value="ahpD_dom"/>
    <property type="match status" value="1"/>
</dbReference>
<reference evidence="3 4" key="1">
    <citation type="submission" date="2024-06" db="EMBL/GenBank/DDBJ databases">
        <title>Genomic Encyclopedia of Type Strains, Phase IV (KMG-IV): sequencing the most valuable type-strain genomes for metagenomic binning, comparative biology and taxonomic classification.</title>
        <authorList>
            <person name="Goeker M."/>
        </authorList>
    </citation>
    <scope>NUCLEOTIDE SEQUENCE [LARGE SCALE GENOMIC DNA]</scope>
    <source>
        <strain evidence="3 4">DSM 29846</strain>
    </source>
</reference>
<dbReference type="SUPFAM" id="SSF69118">
    <property type="entry name" value="AhpD-like"/>
    <property type="match status" value="1"/>
</dbReference>
<dbReference type="Pfam" id="PF02627">
    <property type="entry name" value="CMD"/>
    <property type="match status" value="1"/>
</dbReference>
<keyword evidence="1" id="KW-0472">Membrane</keyword>
<dbReference type="PANTHER" id="PTHR33930:SF2">
    <property type="entry name" value="BLR3452 PROTEIN"/>
    <property type="match status" value="1"/>
</dbReference>
<dbReference type="Gene3D" id="1.20.1290.10">
    <property type="entry name" value="AhpD-like"/>
    <property type="match status" value="1"/>
</dbReference>
<dbReference type="Proteomes" id="UP001549036">
    <property type="component" value="Unassembled WGS sequence"/>
</dbReference>
<dbReference type="PANTHER" id="PTHR33930">
    <property type="entry name" value="ALKYL HYDROPEROXIDE REDUCTASE AHPD"/>
    <property type="match status" value="1"/>
</dbReference>
<name>A0ABV2I3L0_9HYPH</name>
<keyword evidence="1" id="KW-1133">Transmembrane helix</keyword>
<dbReference type="InterPro" id="IPR003779">
    <property type="entry name" value="CMD-like"/>
</dbReference>
<dbReference type="EMBL" id="JBEPLM010000018">
    <property type="protein sequence ID" value="MET3596902.1"/>
    <property type="molecule type" value="Genomic_DNA"/>
</dbReference>
<keyword evidence="4" id="KW-1185">Reference proteome</keyword>
<sequence>MTPSHESVKTYHFCSWSFTGYACTAAGGICMFCLEIAWLLGPNFMEKFRMLEWAKYRKQLSLRVGELGQLSPATLEGVRTLGGAGQKTGRLDAKTRELIALAVAVTTRCDGCIASHTAEAAKVGATREEIAEALGVAIALNAGAALVYSSRVLDAFDTVNG</sequence>
<dbReference type="InterPro" id="IPR004675">
    <property type="entry name" value="AhpD_core"/>
</dbReference>
<evidence type="ECO:0000313" key="3">
    <source>
        <dbReference type="EMBL" id="MET3596902.1"/>
    </source>
</evidence>
<proteinExistence type="predicted"/>
<comment type="caution">
    <text evidence="3">The sequence shown here is derived from an EMBL/GenBank/DDBJ whole genome shotgun (WGS) entry which is preliminary data.</text>
</comment>
<keyword evidence="1" id="KW-0812">Transmembrane</keyword>
<dbReference type="InterPro" id="IPR029032">
    <property type="entry name" value="AhpD-like"/>
</dbReference>
<accession>A0ABV2I3L0</accession>
<protein>
    <submittedName>
        <fullName evidence="3">AhpD family alkylhydroperoxidase</fullName>
    </submittedName>
</protein>
<gene>
    <name evidence="3" type="ORF">ABID26_006326</name>
</gene>
<feature type="domain" description="Carboxymuconolactone decarboxylase-like" evidence="2">
    <location>
        <begin position="72"/>
        <end position="154"/>
    </location>
</feature>
<evidence type="ECO:0000313" key="4">
    <source>
        <dbReference type="Proteomes" id="UP001549036"/>
    </source>
</evidence>
<evidence type="ECO:0000256" key="1">
    <source>
        <dbReference type="SAM" id="Phobius"/>
    </source>
</evidence>
<feature type="transmembrane region" description="Helical" evidence="1">
    <location>
        <begin position="18"/>
        <end position="40"/>
    </location>
</feature>